<dbReference type="Gene3D" id="3.40.605.10">
    <property type="entry name" value="Aldehyde Dehydrogenase, Chain A, domain 1"/>
    <property type="match status" value="1"/>
</dbReference>
<name>A0A094QCK7_9ZZZZ</name>
<dbReference type="Gene3D" id="3.40.309.10">
    <property type="entry name" value="Aldehyde Dehydrogenase, Chain A, domain 2"/>
    <property type="match status" value="1"/>
</dbReference>
<comment type="similarity">
    <text evidence="1">Belongs to the aldehyde dehydrogenase family.</text>
</comment>
<dbReference type="SUPFAM" id="SSF53720">
    <property type="entry name" value="ALDH-like"/>
    <property type="match status" value="1"/>
</dbReference>
<protein>
    <submittedName>
        <fullName evidence="4">Aldehyde dehydrogenase</fullName>
    </submittedName>
</protein>
<proteinExistence type="inferred from homology"/>
<evidence type="ECO:0000313" key="4">
    <source>
        <dbReference type="EMBL" id="KGA21152.1"/>
    </source>
</evidence>
<dbReference type="InterPro" id="IPR016163">
    <property type="entry name" value="Ald_DH_C"/>
</dbReference>
<reference evidence="4" key="1">
    <citation type="submission" date="2014-06" db="EMBL/GenBank/DDBJ databases">
        <title>Key roles for freshwater Actinobacteria revealed by deep metagenomic sequencing.</title>
        <authorList>
            <person name="Ghai R."/>
            <person name="Mizuno C.M."/>
            <person name="Picazo A."/>
            <person name="Camacho A."/>
            <person name="Rodriguez-Valera F."/>
        </authorList>
    </citation>
    <scope>NUCLEOTIDE SEQUENCE</scope>
</reference>
<sequence length="463" mass="49177">MLLDEIKSPYDGAILGQVPIATLEDLNLVLANAQTGANLWRRTPAHIRSEVLLKAAEITAQNIEELAQTISGETGKSITEARAEASRCPEIIKLSAFEGSQLYGSTLPLDANKGTGFEKIGFTLRQPVGVVVAISPFNYPALLVLHKIAPALAVGNAVVLKPARTTPLSALLIAKYFTQAGLPDNALQVITGPGSTLGDALVSDPRVRKVSFTGSTNTGRHISSIAGVKKLSLELGSSCPVIVLNDADIDLATDAIAIGGYVNAGQVCISVQRVLVDKKIVNDFLAALKPKVESIRIGNPKSADTKVGTLISEKEAERVENSIRSAVKDGAKLLTGGDREGALVRPAIVYDVNPKSPFAQEELFGPAISVSTFENLPESIEMANDSIYGLGAGIFTRNIDAAIQSAREIDSGNIHINWTPLWRADLMPYGGLKSSGIGKEGVRSTVNEMTEEKTIILHGKTWK</sequence>
<evidence type="ECO:0000256" key="2">
    <source>
        <dbReference type="ARBA" id="ARBA00023002"/>
    </source>
</evidence>
<accession>A0A094QCK7</accession>
<gene>
    <name evidence="4" type="ORF">GM51_3700</name>
</gene>
<dbReference type="InterPro" id="IPR016161">
    <property type="entry name" value="Ald_DH/histidinol_DH"/>
</dbReference>
<dbReference type="InterPro" id="IPR015590">
    <property type="entry name" value="Aldehyde_DH_dom"/>
</dbReference>
<dbReference type="EMBL" id="JNSL01000013">
    <property type="protein sequence ID" value="KGA21152.1"/>
    <property type="molecule type" value="Genomic_DNA"/>
</dbReference>
<feature type="domain" description="Aldehyde dehydrogenase" evidence="3">
    <location>
        <begin position="6"/>
        <end position="455"/>
    </location>
</feature>
<comment type="caution">
    <text evidence="4">The sequence shown here is derived from an EMBL/GenBank/DDBJ whole genome shotgun (WGS) entry which is preliminary data.</text>
</comment>
<keyword evidence="2" id="KW-0560">Oxidoreductase</keyword>
<dbReference type="Pfam" id="PF00171">
    <property type="entry name" value="Aldedh"/>
    <property type="match status" value="1"/>
</dbReference>
<dbReference type="PANTHER" id="PTHR42991:SF1">
    <property type="entry name" value="ALDEHYDE DEHYDROGENASE"/>
    <property type="match status" value="1"/>
</dbReference>
<evidence type="ECO:0000259" key="3">
    <source>
        <dbReference type="Pfam" id="PF00171"/>
    </source>
</evidence>
<organism evidence="4">
    <name type="scientific">freshwater metagenome</name>
    <dbReference type="NCBI Taxonomy" id="449393"/>
    <lineage>
        <taxon>unclassified sequences</taxon>
        <taxon>metagenomes</taxon>
        <taxon>ecological metagenomes</taxon>
    </lineage>
</organism>
<dbReference type="GO" id="GO:0008911">
    <property type="term" value="F:lactaldehyde dehydrogenase (NAD+) activity"/>
    <property type="evidence" value="ECO:0007669"/>
    <property type="project" value="TreeGrafter"/>
</dbReference>
<evidence type="ECO:0000256" key="1">
    <source>
        <dbReference type="ARBA" id="ARBA00009986"/>
    </source>
</evidence>
<dbReference type="AlphaFoldDB" id="A0A094QCK7"/>
<dbReference type="PANTHER" id="PTHR42991">
    <property type="entry name" value="ALDEHYDE DEHYDROGENASE"/>
    <property type="match status" value="1"/>
</dbReference>
<dbReference type="FunFam" id="3.40.605.10:FF:000007">
    <property type="entry name" value="NAD/NADP-dependent betaine aldehyde dehydrogenase"/>
    <property type="match status" value="1"/>
</dbReference>
<dbReference type="InterPro" id="IPR016162">
    <property type="entry name" value="Ald_DH_N"/>
</dbReference>
<dbReference type="InterPro" id="IPR051020">
    <property type="entry name" value="ALDH-related_metabolic_enz"/>
</dbReference>